<evidence type="ECO:0000259" key="1">
    <source>
        <dbReference type="Pfam" id="PF19493"/>
    </source>
</evidence>
<dbReference type="InterPro" id="IPR045794">
    <property type="entry name" value="Trypco1"/>
</dbReference>
<dbReference type="NCBIfam" id="NF041216">
    <property type="entry name" value="CU044_2847_fam"/>
    <property type="match status" value="1"/>
</dbReference>
<evidence type="ECO:0000313" key="2">
    <source>
        <dbReference type="EMBL" id="MDT0529182.1"/>
    </source>
</evidence>
<organism evidence="2 3">
    <name type="scientific">Micromonospora reichwaldensis</name>
    <dbReference type="NCBI Taxonomy" id="3075516"/>
    <lineage>
        <taxon>Bacteria</taxon>
        <taxon>Bacillati</taxon>
        <taxon>Actinomycetota</taxon>
        <taxon>Actinomycetes</taxon>
        <taxon>Micromonosporales</taxon>
        <taxon>Micromonosporaceae</taxon>
        <taxon>Micromonospora</taxon>
    </lineage>
</organism>
<evidence type="ECO:0000313" key="3">
    <source>
        <dbReference type="Proteomes" id="UP001180973"/>
    </source>
</evidence>
<dbReference type="EMBL" id="JAVRFL010000008">
    <property type="protein sequence ID" value="MDT0529182.1"/>
    <property type="molecule type" value="Genomic_DNA"/>
</dbReference>
<dbReference type="RefSeq" id="WP_311411352.1">
    <property type="nucleotide sequence ID" value="NZ_JAVRFL010000008.1"/>
</dbReference>
<feature type="domain" description="Trypsin-co-occurring" evidence="1">
    <location>
        <begin position="8"/>
        <end position="98"/>
    </location>
</feature>
<keyword evidence="3" id="KW-1185">Reference proteome</keyword>
<dbReference type="Pfam" id="PF19493">
    <property type="entry name" value="Trypco1"/>
    <property type="match status" value="1"/>
</dbReference>
<proteinExistence type="predicted"/>
<dbReference type="Proteomes" id="UP001180973">
    <property type="component" value="Unassembled WGS sequence"/>
</dbReference>
<sequence>MTSVVKVEMPDGQVIWARVGTGAGDVAASDVVKKLDVEELKSSVRAVSSAVRAATTELLPDTVTVEFGFELAVKAGKLVSVLTEVGGKATLSVSMSWSAAELPTGNA</sequence>
<accession>A0ABU2WTF6</accession>
<comment type="caution">
    <text evidence="2">The sequence shown here is derived from an EMBL/GenBank/DDBJ whole genome shotgun (WGS) entry which is preliminary data.</text>
</comment>
<reference evidence="2" key="1">
    <citation type="submission" date="2023-09" db="EMBL/GenBank/DDBJ databases">
        <title>30 novel species of actinomycetes from the DSMZ collection.</title>
        <authorList>
            <person name="Nouioui I."/>
        </authorList>
    </citation>
    <scope>NUCLEOTIDE SEQUENCE</scope>
    <source>
        <strain evidence="2">DSM 115977</strain>
    </source>
</reference>
<name>A0ABU2WTF6_9ACTN</name>
<gene>
    <name evidence="2" type="ORF">RM555_09280</name>
</gene>
<protein>
    <submittedName>
        <fullName evidence="2">CU044_2847 family protein</fullName>
    </submittedName>
</protein>